<reference evidence="2 3" key="1">
    <citation type="submission" date="2024-05" db="EMBL/GenBank/DDBJ databases">
        <title>Genome sequencing and assembly of Indian major carp, Cirrhinus mrigala (Hamilton, 1822).</title>
        <authorList>
            <person name="Mohindra V."/>
            <person name="Chowdhury L.M."/>
            <person name="Lal K."/>
            <person name="Jena J.K."/>
        </authorList>
    </citation>
    <scope>NUCLEOTIDE SEQUENCE [LARGE SCALE GENOMIC DNA]</scope>
    <source>
        <strain evidence="2">CM1030</strain>
        <tissue evidence="2">Blood</tissue>
    </source>
</reference>
<feature type="non-terminal residue" evidence="2">
    <location>
        <position position="1"/>
    </location>
</feature>
<proteinExistence type="predicted"/>
<organism evidence="2 3">
    <name type="scientific">Cirrhinus mrigala</name>
    <name type="common">Mrigala</name>
    <dbReference type="NCBI Taxonomy" id="683832"/>
    <lineage>
        <taxon>Eukaryota</taxon>
        <taxon>Metazoa</taxon>
        <taxon>Chordata</taxon>
        <taxon>Craniata</taxon>
        <taxon>Vertebrata</taxon>
        <taxon>Euteleostomi</taxon>
        <taxon>Actinopterygii</taxon>
        <taxon>Neopterygii</taxon>
        <taxon>Teleostei</taxon>
        <taxon>Ostariophysi</taxon>
        <taxon>Cypriniformes</taxon>
        <taxon>Cyprinidae</taxon>
        <taxon>Labeoninae</taxon>
        <taxon>Labeonini</taxon>
        <taxon>Cirrhinus</taxon>
    </lineage>
</organism>
<feature type="coiled-coil region" evidence="1">
    <location>
        <begin position="2"/>
        <end position="39"/>
    </location>
</feature>
<dbReference type="AlphaFoldDB" id="A0ABD0R797"/>
<evidence type="ECO:0000313" key="3">
    <source>
        <dbReference type="Proteomes" id="UP001529510"/>
    </source>
</evidence>
<keyword evidence="3" id="KW-1185">Reference proteome</keyword>
<dbReference type="EMBL" id="JAMKFB020000005">
    <property type="protein sequence ID" value="KAL0194408.1"/>
    <property type="molecule type" value="Genomic_DNA"/>
</dbReference>
<evidence type="ECO:0000256" key="1">
    <source>
        <dbReference type="SAM" id="Coils"/>
    </source>
</evidence>
<keyword evidence="1" id="KW-0175">Coiled coil</keyword>
<name>A0ABD0R797_CIRMR</name>
<accession>A0ABD0R797</accession>
<gene>
    <name evidence="2" type="ORF">M9458_012704</name>
</gene>
<evidence type="ECO:0000313" key="2">
    <source>
        <dbReference type="EMBL" id="KAL0194408.1"/>
    </source>
</evidence>
<comment type="caution">
    <text evidence="2">The sequence shown here is derived from an EMBL/GenBank/DDBJ whole genome shotgun (WGS) entry which is preliminary data.</text>
</comment>
<sequence length="51" mass="6111">GRKTLENQVKRLEMVERRENKLKDDIQTKSQQIQQMAEKILVRETDQPSKD</sequence>
<protein>
    <submittedName>
        <fullName evidence="2">Uncharacterized protein</fullName>
    </submittedName>
</protein>
<dbReference type="Proteomes" id="UP001529510">
    <property type="component" value="Unassembled WGS sequence"/>
</dbReference>